<evidence type="ECO:0000313" key="3">
    <source>
        <dbReference type="Proteomes" id="UP000315295"/>
    </source>
</evidence>
<keyword evidence="1" id="KW-0862">Zinc</keyword>
<dbReference type="PANTHER" id="PTHR12736">
    <property type="entry name" value="LANC-LIKE PROTEIN"/>
    <property type="match status" value="1"/>
</dbReference>
<name>A0A540LFM8_MALBA</name>
<dbReference type="STRING" id="106549.A0A540LFM8"/>
<dbReference type="GO" id="GO:0046872">
    <property type="term" value="F:metal ion binding"/>
    <property type="evidence" value="ECO:0007669"/>
    <property type="project" value="UniProtKB-KW"/>
</dbReference>
<dbReference type="AlphaFoldDB" id="A0A540LFM8"/>
<protein>
    <submittedName>
        <fullName evidence="2">Uncharacterized protein</fullName>
    </submittedName>
</protein>
<evidence type="ECO:0000313" key="2">
    <source>
        <dbReference type="EMBL" id="TQD85270.1"/>
    </source>
</evidence>
<dbReference type="Pfam" id="PF05147">
    <property type="entry name" value="LANC_like"/>
    <property type="match status" value="1"/>
</dbReference>
<dbReference type="GO" id="GO:0031179">
    <property type="term" value="P:peptide modification"/>
    <property type="evidence" value="ECO:0007669"/>
    <property type="project" value="InterPro"/>
</dbReference>
<dbReference type="GO" id="GO:0005886">
    <property type="term" value="C:plasma membrane"/>
    <property type="evidence" value="ECO:0007669"/>
    <property type="project" value="TreeGrafter"/>
</dbReference>
<sequence length="75" mass="8315">MFLCTGVMGPGIALTLAKTAEEMFLYRAKDFACFLLDRAHKLISQGDKHGGDSPYSLFEGVGLMAYRFFDMVEPS</sequence>
<dbReference type="Proteomes" id="UP000315295">
    <property type="component" value="Unassembled WGS sequence"/>
</dbReference>
<feature type="binding site" evidence="1">
    <location>
        <position position="4"/>
    </location>
    <ligand>
        <name>Zn(2+)</name>
        <dbReference type="ChEBI" id="CHEBI:29105"/>
    </ligand>
</feature>
<keyword evidence="3" id="KW-1185">Reference proteome</keyword>
<dbReference type="EMBL" id="VIEB01000605">
    <property type="protein sequence ID" value="TQD85270.1"/>
    <property type="molecule type" value="Genomic_DNA"/>
</dbReference>
<dbReference type="Gene3D" id="1.50.10.10">
    <property type="match status" value="1"/>
</dbReference>
<dbReference type="GO" id="GO:0005975">
    <property type="term" value="P:carbohydrate metabolic process"/>
    <property type="evidence" value="ECO:0007669"/>
    <property type="project" value="InterPro"/>
</dbReference>
<evidence type="ECO:0000256" key="1">
    <source>
        <dbReference type="PIRSR" id="PIRSR607822-1"/>
    </source>
</evidence>
<proteinExistence type="predicted"/>
<accession>A0A540LFM8</accession>
<dbReference type="SUPFAM" id="SSF158745">
    <property type="entry name" value="LanC-like"/>
    <property type="match status" value="1"/>
</dbReference>
<dbReference type="InterPro" id="IPR012341">
    <property type="entry name" value="6hp_glycosidase-like_sf"/>
</dbReference>
<gene>
    <name evidence="2" type="ORF">C1H46_029189</name>
</gene>
<reference evidence="2 3" key="1">
    <citation type="journal article" date="2019" name="G3 (Bethesda)">
        <title>Sequencing of a Wild Apple (Malus baccata) Genome Unravels the Differences Between Cultivated and Wild Apple Species Regarding Disease Resistance and Cold Tolerance.</title>
        <authorList>
            <person name="Chen X."/>
        </authorList>
    </citation>
    <scope>NUCLEOTIDE SEQUENCE [LARGE SCALE GENOMIC DNA]</scope>
    <source>
        <strain evidence="3">cv. Shandingzi</strain>
        <tissue evidence="2">Leaves</tissue>
    </source>
</reference>
<organism evidence="2 3">
    <name type="scientific">Malus baccata</name>
    <name type="common">Siberian crab apple</name>
    <name type="synonym">Pyrus baccata</name>
    <dbReference type="NCBI Taxonomy" id="106549"/>
    <lineage>
        <taxon>Eukaryota</taxon>
        <taxon>Viridiplantae</taxon>
        <taxon>Streptophyta</taxon>
        <taxon>Embryophyta</taxon>
        <taxon>Tracheophyta</taxon>
        <taxon>Spermatophyta</taxon>
        <taxon>Magnoliopsida</taxon>
        <taxon>eudicotyledons</taxon>
        <taxon>Gunneridae</taxon>
        <taxon>Pentapetalae</taxon>
        <taxon>rosids</taxon>
        <taxon>fabids</taxon>
        <taxon>Rosales</taxon>
        <taxon>Rosaceae</taxon>
        <taxon>Amygdaloideae</taxon>
        <taxon>Maleae</taxon>
        <taxon>Malus</taxon>
    </lineage>
</organism>
<keyword evidence="1" id="KW-0479">Metal-binding</keyword>
<comment type="caution">
    <text evidence="2">The sequence shown here is derived from an EMBL/GenBank/DDBJ whole genome shotgun (WGS) entry which is preliminary data.</text>
</comment>
<dbReference type="InterPro" id="IPR007822">
    <property type="entry name" value="LANC-like"/>
</dbReference>
<dbReference type="PANTHER" id="PTHR12736:SF22">
    <property type="entry name" value="LANC-LIKE PROTEIN GCL2"/>
    <property type="match status" value="1"/>
</dbReference>